<evidence type="ECO:0000313" key="3">
    <source>
        <dbReference type="EMBL" id="RXH86960.1"/>
    </source>
</evidence>
<gene>
    <name evidence="3" type="ORF">DVH24_022233</name>
</gene>
<feature type="coiled-coil region" evidence="1">
    <location>
        <begin position="339"/>
        <end position="366"/>
    </location>
</feature>
<keyword evidence="4" id="KW-1185">Reference proteome</keyword>
<organism evidence="3 4">
    <name type="scientific">Malus domestica</name>
    <name type="common">Apple</name>
    <name type="synonym">Pyrus malus</name>
    <dbReference type="NCBI Taxonomy" id="3750"/>
    <lineage>
        <taxon>Eukaryota</taxon>
        <taxon>Viridiplantae</taxon>
        <taxon>Streptophyta</taxon>
        <taxon>Embryophyta</taxon>
        <taxon>Tracheophyta</taxon>
        <taxon>Spermatophyta</taxon>
        <taxon>Magnoliopsida</taxon>
        <taxon>eudicotyledons</taxon>
        <taxon>Gunneridae</taxon>
        <taxon>Pentapetalae</taxon>
        <taxon>rosids</taxon>
        <taxon>fabids</taxon>
        <taxon>Rosales</taxon>
        <taxon>Rosaceae</taxon>
        <taxon>Amygdaloideae</taxon>
        <taxon>Maleae</taxon>
        <taxon>Malus</taxon>
    </lineage>
</organism>
<sequence length="493" mass="55329">MDHDILKEIIGAEVFDINIDQSTAAAINGKAAHLLQVVRHLIEITVIVHVDGATHERLVLADVAPSHTHPLNALQNLDSSQWRQYQNGDVLWKFQPVPPFASGGSGFGFKIKAEDFLVFCCYDPIYSVEKQFKKVHLLCGSVYAKRRGRIQIAALMVLNFTFCSFIPFPLRIEGSVFIVFIWLNMNPIRAFSSPAELPASSTASKERPEDHSFDGIATNVKLLLKLIQEQNEACTKDNDDRKMQRVAGMMTIIDDVKTRIQKSQTVKRRAELRRCNTDLRPNVPRDKRPPEPVIDEKERLRRQLSASLAARKSLEIMCSGLGKENEIIASELARKVHELTGMEEHINDLRAQNEMLLAKVQACAAEHKEKRCAGGGVEIHGNAALQERNKALSEQLLKSLDGCRSLKRKIKDAQKENNGMHSTMEEMGVEVQEGLERIRALKQKIATSNEQAADIEEEISALEHLFESFSMKISKHGSKKGESAKHNTEIDTT</sequence>
<evidence type="ECO:0000256" key="2">
    <source>
        <dbReference type="SAM" id="MobiDB-lite"/>
    </source>
</evidence>
<proteinExistence type="predicted"/>
<feature type="compositionally biased region" description="Basic and acidic residues" evidence="2">
    <location>
        <begin position="479"/>
        <end position="493"/>
    </location>
</feature>
<feature type="region of interest" description="Disordered" evidence="2">
    <location>
        <begin position="474"/>
        <end position="493"/>
    </location>
</feature>
<evidence type="ECO:0000256" key="1">
    <source>
        <dbReference type="SAM" id="Coils"/>
    </source>
</evidence>
<dbReference type="EMBL" id="RDQH01000336">
    <property type="protein sequence ID" value="RXH86960.1"/>
    <property type="molecule type" value="Genomic_DNA"/>
</dbReference>
<dbReference type="Proteomes" id="UP000290289">
    <property type="component" value="Chromosome 10"/>
</dbReference>
<name>A0A498IUT4_MALDO</name>
<dbReference type="PANTHER" id="PTHR38378:SF3">
    <property type="entry name" value="MYOSIN HEAVY CHAIN-LIKE PROTEIN"/>
    <property type="match status" value="1"/>
</dbReference>
<evidence type="ECO:0000313" key="4">
    <source>
        <dbReference type="Proteomes" id="UP000290289"/>
    </source>
</evidence>
<dbReference type="AlphaFoldDB" id="A0A498IUT4"/>
<protein>
    <submittedName>
        <fullName evidence="3">Uncharacterized protein</fullName>
    </submittedName>
</protein>
<comment type="caution">
    <text evidence="3">The sequence shown here is derived from an EMBL/GenBank/DDBJ whole genome shotgun (WGS) entry which is preliminary data.</text>
</comment>
<dbReference type="PANTHER" id="PTHR38378">
    <property type="entry name" value="MYOSIN HEAVY CHAIN-LIKE PROTEIN"/>
    <property type="match status" value="1"/>
</dbReference>
<keyword evidence="1" id="KW-0175">Coiled coil</keyword>
<reference evidence="3 4" key="1">
    <citation type="submission" date="2018-10" db="EMBL/GenBank/DDBJ databases">
        <title>A high-quality apple genome assembly.</title>
        <authorList>
            <person name="Hu J."/>
        </authorList>
    </citation>
    <scope>NUCLEOTIDE SEQUENCE [LARGE SCALE GENOMIC DNA]</scope>
    <source>
        <strain evidence="4">cv. HFTH1</strain>
        <tissue evidence="3">Young leaf</tissue>
    </source>
</reference>
<accession>A0A498IUT4</accession>
<feature type="coiled-coil region" evidence="1">
    <location>
        <begin position="403"/>
        <end position="465"/>
    </location>
</feature>